<dbReference type="InterPro" id="IPR002611">
    <property type="entry name" value="IstB_ATP-bd"/>
</dbReference>
<feature type="domain" description="IstB-like ATP-binding" evidence="1">
    <location>
        <begin position="1"/>
        <end position="62"/>
    </location>
</feature>
<dbReference type="STRING" id="1629334.Cva_01422"/>
<dbReference type="AlphaFoldDB" id="A0A0K8MFT8"/>
<sequence length="80" mass="9211">MIAKRYEKSSLIITSNLPFGQWHHALGNDAALTAALLDRLLHHSSIIHIQGESFRLRNKQKARVINFTQTKKEEEKIMTN</sequence>
<dbReference type="Pfam" id="PF01695">
    <property type="entry name" value="IstB_IS21"/>
    <property type="match status" value="1"/>
</dbReference>
<dbReference type="InterPro" id="IPR027417">
    <property type="entry name" value="P-loop_NTPase"/>
</dbReference>
<dbReference type="EMBL" id="BBVC01000087">
    <property type="protein sequence ID" value="GAO98754.1"/>
    <property type="molecule type" value="Genomic_DNA"/>
</dbReference>
<evidence type="ECO:0000313" key="2">
    <source>
        <dbReference type="EMBL" id="GAO98754.1"/>
    </source>
</evidence>
<organism evidence="2 3">
    <name type="scientific">Caedimonas varicaedens</name>
    <dbReference type="NCBI Taxonomy" id="1629334"/>
    <lineage>
        <taxon>Bacteria</taxon>
        <taxon>Pseudomonadati</taxon>
        <taxon>Pseudomonadota</taxon>
        <taxon>Alphaproteobacteria</taxon>
        <taxon>Holosporales</taxon>
        <taxon>Caedimonadaceae</taxon>
        <taxon>Caedimonas</taxon>
    </lineage>
</organism>
<proteinExistence type="predicted"/>
<name>A0A0K8MFT8_9PROT</name>
<keyword evidence="3" id="KW-1185">Reference proteome</keyword>
<reference evidence="2 3" key="1">
    <citation type="submission" date="2015-03" db="EMBL/GenBank/DDBJ databases">
        <title>Caedibacter varicaedens, whole genome shotgun sequence.</title>
        <authorList>
            <person name="Suzuki H."/>
            <person name="Dapper A.L."/>
            <person name="Gibson A.K."/>
            <person name="Jackson C."/>
            <person name="Lee H."/>
            <person name="Pejaver V.R."/>
            <person name="Doak T."/>
            <person name="Lynch M."/>
        </authorList>
    </citation>
    <scope>NUCLEOTIDE SEQUENCE [LARGE SCALE GENOMIC DNA]</scope>
</reference>
<accession>A0A0K8MFT8</accession>
<dbReference type="Gene3D" id="3.40.50.300">
    <property type="entry name" value="P-loop containing nucleotide triphosphate hydrolases"/>
    <property type="match status" value="1"/>
</dbReference>
<dbReference type="Proteomes" id="UP000036771">
    <property type="component" value="Unassembled WGS sequence"/>
</dbReference>
<evidence type="ECO:0000313" key="3">
    <source>
        <dbReference type="Proteomes" id="UP000036771"/>
    </source>
</evidence>
<gene>
    <name evidence="2" type="ORF">Cva_01422</name>
</gene>
<evidence type="ECO:0000259" key="1">
    <source>
        <dbReference type="Pfam" id="PF01695"/>
    </source>
</evidence>
<dbReference type="GO" id="GO:0005524">
    <property type="term" value="F:ATP binding"/>
    <property type="evidence" value="ECO:0007669"/>
    <property type="project" value="InterPro"/>
</dbReference>
<protein>
    <submittedName>
        <fullName evidence="2">Transposase/IS protein</fullName>
    </submittedName>
</protein>
<comment type="caution">
    <text evidence="2">The sequence shown here is derived from an EMBL/GenBank/DDBJ whole genome shotgun (WGS) entry which is preliminary data.</text>
</comment>